<evidence type="ECO:0000313" key="2">
    <source>
        <dbReference type="EMBL" id="GAF70146.1"/>
    </source>
</evidence>
<feature type="non-terminal residue" evidence="2">
    <location>
        <position position="1"/>
    </location>
</feature>
<evidence type="ECO:0000256" key="1">
    <source>
        <dbReference type="SAM" id="MobiDB-lite"/>
    </source>
</evidence>
<feature type="non-terminal residue" evidence="2">
    <location>
        <position position="351"/>
    </location>
</feature>
<gene>
    <name evidence="2" type="ORF">S01H1_17222</name>
</gene>
<proteinExistence type="predicted"/>
<feature type="compositionally biased region" description="Low complexity" evidence="1">
    <location>
        <begin position="32"/>
        <end position="45"/>
    </location>
</feature>
<evidence type="ECO:0008006" key="3">
    <source>
        <dbReference type="Google" id="ProtNLM"/>
    </source>
</evidence>
<dbReference type="EMBL" id="BARS01009124">
    <property type="protein sequence ID" value="GAF70146.1"/>
    <property type="molecule type" value="Genomic_DNA"/>
</dbReference>
<dbReference type="AlphaFoldDB" id="X0S4I0"/>
<name>X0S4I0_9ZZZZ</name>
<accession>X0S4I0</accession>
<sequence length="351" mass="34784">GTYMIQAADAQGVNIEAVNITLTDAAGNVSSAASSSGSTLSVDSTPTPPPPVEAPTIASVTIIPNSGYAKVGDVVTITVTAGGNEAGLEHSNATINGKQVALTEQEDSTYVGVYIVAEGDSDGTNIEATNITLTGPGGTSAPASSTGSTLNVDAHTPVVSSVTISPDSGWVKTGDIVTITVTDSSNETGFDPSDATINEKSVSLTDQLDGTYTGTYTVQVGDIQGVNIEAANITLADGAGNVSSAGASSGSTLKVDTQAPTITSVTINPSSDTVRTGNNVNITVTAGGNEAGLTASNAQINGKSIPLAGQGDGTYTGTYTVQSGDDQGENIEATNITLTDDAGNISNVASS</sequence>
<reference evidence="2" key="1">
    <citation type="journal article" date="2014" name="Front. Microbiol.">
        <title>High frequency of phylogenetically diverse reductive dehalogenase-homologous genes in deep subseafloor sedimentary metagenomes.</title>
        <authorList>
            <person name="Kawai M."/>
            <person name="Futagami T."/>
            <person name="Toyoda A."/>
            <person name="Takaki Y."/>
            <person name="Nishi S."/>
            <person name="Hori S."/>
            <person name="Arai W."/>
            <person name="Tsubouchi T."/>
            <person name="Morono Y."/>
            <person name="Uchiyama I."/>
            <person name="Ito T."/>
            <person name="Fujiyama A."/>
            <person name="Inagaki F."/>
            <person name="Takami H."/>
        </authorList>
    </citation>
    <scope>NUCLEOTIDE SEQUENCE</scope>
    <source>
        <strain evidence="2">Expedition CK06-06</strain>
    </source>
</reference>
<protein>
    <recommendedName>
        <fullName evidence="3">Bacterial Ig-like domain-containing protein</fullName>
    </recommendedName>
</protein>
<comment type="caution">
    <text evidence="2">The sequence shown here is derived from an EMBL/GenBank/DDBJ whole genome shotgun (WGS) entry which is preliminary data.</text>
</comment>
<organism evidence="2">
    <name type="scientific">marine sediment metagenome</name>
    <dbReference type="NCBI Taxonomy" id="412755"/>
    <lineage>
        <taxon>unclassified sequences</taxon>
        <taxon>metagenomes</taxon>
        <taxon>ecological metagenomes</taxon>
    </lineage>
</organism>
<feature type="region of interest" description="Disordered" evidence="1">
    <location>
        <begin position="32"/>
        <end position="51"/>
    </location>
</feature>